<evidence type="ECO:0000256" key="3">
    <source>
        <dbReference type="ARBA" id="ARBA00014158"/>
    </source>
</evidence>
<organism evidence="8">
    <name type="scientific">Myxobolus squamalis</name>
    <name type="common">Myxosporean</name>
    <dbReference type="NCBI Taxonomy" id="59785"/>
    <lineage>
        <taxon>Eukaryota</taxon>
        <taxon>Metazoa</taxon>
        <taxon>Cnidaria</taxon>
        <taxon>Myxozoa</taxon>
        <taxon>Myxosporea</taxon>
        <taxon>Bivalvulida</taxon>
        <taxon>Platysporina</taxon>
        <taxon>Myxobolidae</taxon>
        <taxon>Myxobolus</taxon>
    </lineage>
</organism>
<evidence type="ECO:0000256" key="2">
    <source>
        <dbReference type="ARBA" id="ARBA00010788"/>
    </source>
</evidence>
<dbReference type="GO" id="GO:0000974">
    <property type="term" value="C:Prp19 complex"/>
    <property type="evidence" value="ECO:0007669"/>
    <property type="project" value="TreeGrafter"/>
</dbReference>
<dbReference type="InterPro" id="IPR008409">
    <property type="entry name" value="SPF27"/>
</dbReference>
<evidence type="ECO:0000256" key="5">
    <source>
        <dbReference type="ARBA" id="ARBA00022728"/>
    </source>
</evidence>
<protein>
    <recommendedName>
        <fullName evidence="3">Pre-mRNA-splicing factor SPF27</fullName>
    </recommendedName>
</protein>
<reference evidence="8" key="1">
    <citation type="submission" date="2018-11" db="EMBL/GenBank/DDBJ databases">
        <title>Myxobolus squamalis genome and transcriptome.</title>
        <authorList>
            <person name="Yahalomi D."/>
            <person name="Atkinson S.D."/>
            <person name="Neuhof M."/>
            <person name="Chang E.S."/>
            <person name="Philippe H."/>
            <person name="Cartwright P."/>
            <person name="Bartholomew J.L."/>
            <person name="Huchon D."/>
        </authorList>
    </citation>
    <scope>NUCLEOTIDE SEQUENCE</scope>
    <source>
        <strain evidence="8">71B08</strain>
        <tissue evidence="8">Whole</tissue>
    </source>
</reference>
<proteinExistence type="inferred from homology"/>
<evidence type="ECO:0000256" key="7">
    <source>
        <dbReference type="ARBA" id="ARBA00023242"/>
    </source>
</evidence>
<dbReference type="EMBL" id="GHBR01003593">
    <property type="protein sequence ID" value="NDJ97778.1"/>
    <property type="molecule type" value="Transcribed_RNA"/>
</dbReference>
<dbReference type="GO" id="GO:0071011">
    <property type="term" value="C:precatalytic spliceosome"/>
    <property type="evidence" value="ECO:0007669"/>
    <property type="project" value="TreeGrafter"/>
</dbReference>
<dbReference type="PANTHER" id="PTHR13296">
    <property type="entry name" value="BCAS2 PROTEIN"/>
    <property type="match status" value="1"/>
</dbReference>
<dbReference type="AlphaFoldDB" id="A0A6B2G1G8"/>
<keyword evidence="4" id="KW-0507">mRNA processing</keyword>
<keyword evidence="5" id="KW-0747">Spliceosome</keyword>
<sequence length="201" mass="23660">MEDISKYQLSLPYLDKEFENPTIRKKVIDLIDEEMNSCDQFSHNSHESSEQNYLSELGKSELDRVSKSVKLNIIDLEHYEISPSSNKIEHQTDIQNLMCAVEYQNSAIQNLELLNEYACKSWRLHNFYLEKNVKQVSQQHESLKLIILYSCLRIKIQDINYKRRTSQLKIGDELQFLNDSWKKTVERNIDLVEAIANISKT</sequence>
<evidence type="ECO:0000313" key="8">
    <source>
        <dbReference type="EMBL" id="NDJ97778.1"/>
    </source>
</evidence>
<dbReference type="PANTHER" id="PTHR13296:SF0">
    <property type="entry name" value="PRE-MRNA-SPLICING FACTOR SPF27"/>
    <property type="match status" value="1"/>
</dbReference>
<accession>A0A6B2G1G8</accession>
<keyword evidence="6" id="KW-0508">mRNA splicing</keyword>
<evidence type="ECO:0000256" key="6">
    <source>
        <dbReference type="ARBA" id="ARBA00023187"/>
    </source>
</evidence>
<keyword evidence="7" id="KW-0539">Nucleus</keyword>
<name>A0A6B2G1G8_MYXSQ</name>
<dbReference type="GO" id="GO:0071013">
    <property type="term" value="C:catalytic step 2 spliceosome"/>
    <property type="evidence" value="ECO:0007669"/>
    <property type="project" value="TreeGrafter"/>
</dbReference>
<dbReference type="GO" id="GO:0008380">
    <property type="term" value="P:RNA splicing"/>
    <property type="evidence" value="ECO:0007669"/>
    <property type="project" value="UniProtKB-KW"/>
</dbReference>
<evidence type="ECO:0000256" key="4">
    <source>
        <dbReference type="ARBA" id="ARBA00022664"/>
    </source>
</evidence>
<comment type="subcellular location">
    <subcellularLocation>
        <location evidence="1">Nucleus</location>
    </subcellularLocation>
</comment>
<dbReference type="GO" id="GO:0006397">
    <property type="term" value="P:mRNA processing"/>
    <property type="evidence" value="ECO:0007669"/>
    <property type="project" value="UniProtKB-KW"/>
</dbReference>
<dbReference type="Pfam" id="PF05700">
    <property type="entry name" value="BCAS2"/>
    <property type="match status" value="1"/>
</dbReference>
<evidence type="ECO:0000256" key="1">
    <source>
        <dbReference type="ARBA" id="ARBA00004123"/>
    </source>
</evidence>
<comment type="similarity">
    <text evidence="2">Belongs to the SPF27 family.</text>
</comment>